<dbReference type="PANTHER" id="PTHR12333">
    <property type="entry name" value="COMM DOMAIN CONTAINING PROTEIN 10"/>
    <property type="match status" value="1"/>
</dbReference>
<dbReference type="PANTHER" id="PTHR12333:SF0">
    <property type="entry name" value="COMM DOMAIN-CONTAINING PROTEIN 10"/>
    <property type="match status" value="1"/>
</dbReference>
<dbReference type="InterPro" id="IPR037361">
    <property type="entry name" value="COMMD10"/>
</dbReference>
<gene>
    <name evidence="1" type="ORF">LSINAPIS_LOCUS10452</name>
</gene>
<accession>A0A5E4QPS5</accession>
<evidence type="ECO:0008006" key="3">
    <source>
        <dbReference type="Google" id="ProtNLM"/>
    </source>
</evidence>
<dbReference type="Pfam" id="PF21672">
    <property type="entry name" value="COMM_HN"/>
    <property type="match status" value="1"/>
</dbReference>
<proteinExistence type="predicted"/>
<protein>
    <recommendedName>
        <fullName evidence="3">COMM domain-containing protein</fullName>
    </recommendedName>
</protein>
<dbReference type="EMBL" id="FZQP02004223">
    <property type="protein sequence ID" value="VVC99613.1"/>
    <property type="molecule type" value="Genomic_DNA"/>
</dbReference>
<organism evidence="1 2">
    <name type="scientific">Leptidea sinapis</name>
    <dbReference type="NCBI Taxonomy" id="189913"/>
    <lineage>
        <taxon>Eukaryota</taxon>
        <taxon>Metazoa</taxon>
        <taxon>Ecdysozoa</taxon>
        <taxon>Arthropoda</taxon>
        <taxon>Hexapoda</taxon>
        <taxon>Insecta</taxon>
        <taxon>Pterygota</taxon>
        <taxon>Neoptera</taxon>
        <taxon>Endopterygota</taxon>
        <taxon>Lepidoptera</taxon>
        <taxon>Glossata</taxon>
        <taxon>Ditrysia</taxon>
        <taxon>Papilionoidea</taxon>
        <taxon>Pieridae</taxon>
        <taxon>Dismorphiinae</taxon>
        <taxon>Leptidea</taxon>
    </lineage>
</organism>
<sequence>MACHWIKVTPNLQIGISLINSLEDNKFEQFLKRIVIKFKHQETDYVFTEDEQNKLKKIFKVDQDQLILSVKTSTFIFKKIYKFVFMPADLKSDLINIGFNDQKADTFVKVWSEETNLFLNQLSLNNAQYEENPNFCYKLSAEISSGYHKKSRIAKAYLKIKGEKNIVCETELTHGELHSIFLQFESIQNDLDNLLSLY</sequence>
<name>A0A5E4QPS5_9NEOP</name>
<dbReference type="Proteomes" id="UP000324832">
    <property type="component" value="Unassembled WGS sequence"/>
</dbReference>
<evidence type="ECO:0000313" key="2">
    <source>
        <dbReference type="Proteomes" id="UP000324832"/>
    </source>
</evidence>
<dbReference type="AlphaFoldDB" id="A0A5E4QPS5"/>
<evidence type="ECO:0000313" key="1">
    <source>
        <dbReference type="EMBL" id="VVC99613.1"/>
    </source>
</evidence>
<keyword evidence="2" id="KW-1185">Reference proteome</keyword>
<reference evidence="1 2" key="1">
    <citation type="submission" date="2017-07" db="EMBL/GenBank/DDBJ databases">
        <authorList>
            <person name="Talla V."/>
            <person name="Backstrom N."/>
        </authorList>
    </citation>
    <scope>NUCLEOTIDE SEQUENCE [LARGE SCALE GENOMIC DNA]</scope>
</reference>